<keyword evidence="2" id="KW-1185">Reference proteome</keyword>
<evidence type="ECO:0000313" key="2">
    <source>
        <dbReference type="Proteomes" id="UP000062260"/>
    </source>
</evidence>
<reference evidence="2" key="2">
    <citation type="submission" date="2016-01" db="EMBL/GenBank/DDBJ databases">
        <title>Six Aerococcus type strain genome sequencing and assembly using PacBio and Illumina Hiseq.</title>
        <authorList>
            <person name="Carkaci D."/>
            <person name="Dargis R."/>
            <person name="Nielsen X.C."/>
            <person name="Skovgaard O."/>
            <person name="Fuursted K."/>
            <person name="Christensen J.J."/>
        </authorList>
    </citation>
    <scope>NUCLEOTIDE SEQUENCE [LARGE SCALE GENOMIC DNA]</scope>
    <source>
        <strain evidence="2">CCUG42038B</strain>
    </source>
</reference>
<sequence length="70" mass="7890">MKKGLIEDLKVIIATFIFGLAWLLITSYISGSQPLLVAEDYKFLFTYTFIVSVVFIGSRLIKGQKTNKSN</sequence>
<dbReference type="Proteomes" id="UP000062260">
    <property type="component" value="Chromosome"/>
</dbReference>
<dbReference type="OrthoDB" id="9994973at2"/>
<dbReference type="RefSeq" id="WP_067978719.1">
    <property type="nucleotide sequence ID" value="NZ_CP014163.1"/>
</dbReference>
<dbReference type="EMBL" id="CP014163">
    <property type="protein sequence ID" value="AMB99284.1"/>
    <property type="molecule type" value="Genomic_DNA"/>
</dbReference>
<organism evidence="1 2">
    <name type="scientific">Aerococcus urinaehominis</name>
    <dbReference type="NCBI Taxonomy" id="128944"/>
    <lineage>
        <taxon>Bacteria</taxon>
        <taxon>Bacillati</taxon>
        <taxon>Bacillota</taxon>
        <taxon>Bacilli</taxon>
        <taxon>Lactobacillales</taxon>
        <taxon>Aerococcaceae</taxon>
        <taxon>Aerococcus</taxon>
    </lineage>
</organism>
<dbReference type="KEGG" id="auh:AWM75_04380"/>
<proteinExistence type="predicted"/>
<reference evidence="1 2" key="1">
    <citation type="journal article" date="2016" name="Genome Announc.">
        <title>Complete Genome Sequences of Aerococcus christensenii CCUG 28831T, Aerococcus sanguinicola CCUG 43001T, Aerococcus urinae CCUG 36881T, Aerococcus urinaeequi CCUG 28094T, Aerococcus urinaehominis CCUG 42038 BT, and Aerococcus viridans CCUG 4311T.</title>
        <authorList>
            <person name="Carkaci D."/>
            <person name="Dargis R."/>
            <person name="Nielsen X.C."/>
            <person name="Skovgaard O."/>
            <person name="Fuursted K."/>
            <person name="Christensen J.J."/>
        </authorList>
    </citation>
    <scope>NUCLEOTIDE SEQUENCE [LARGE SCALE GENOMIC DNA]</scope>
    <source>
        <strain evidence="1 2">CCUG42038B</strain>
    </source>
</reference>
<dbReference type="AlphaFoldDB" id="A0A0X8FL33"/>
<name>A0A0X8FL33_9LACT</name>
<protein>
    <submittedName>
        <fullName evidence="1">Uncharacterized protein</fullName>
    </submittedName>
</protein>
<accession>A0A0X8FL33</accession>
<gene>
    <name evidence="1" type="ORF">AWM75_04380</name>
</gene>
<evidence type="ECO:0000313" key="1">
    <source>
        <dbReference type="EMBL" id="AMB99284.1"/>
    </source>
</evidence>